<sequence>MTAKLTRNAAAENLRENGRKNESMKRRERAAGVIGHGAGMLVVMAVAGDMMPGDRTVTERGVATETTVTLTDAMMITIGEPDLVVGATVVHGSTAETEEVDLRGMTIVDGAGTGARTVIVTGTDVAVVTLAWILQNGDVCVHRAGPGADREVVPPARTHAPDHGRHLQVSPAAQQETENRRQ</sequence>
<evidence type="ECO:0000256" key="1">
    <source>
        <dbReference type="SAM" id="MobiDB-lite"/>
    </source>
</evidence>
<feature type="compositionally biased region" description="Basic and acidic residues" evidence="1">
    <location>
        <begin position="13"/>
        <end position="25"/>
    </location>
</feature>
<evidence type="ECO:0000313" key="3">
    <source>
        <dbReference type="EMBL" id="OAQ32997.1"/>
    </source>
</evidence>
<feature type="region of interest" description="Disordered" evidence="1">
    <location>
        <begin position="1"/>
        <end position="28"/>
    </location>
</feature>
<keyword evidence="2" id="KW-1133">Transmembrane helix</keyword>
<organism evidence="3 4">
    <name type="scientific">Linnemannia elongata AG-77</name>
    <dbReference type="NCBI Taxonomy" id="1314771"/>
    <lineage>
        <taxon>Eukaryota</taxon>
        <taxon>Fungi</taxon>
        <taxon>Fungi incertae sedis</taxon>
        <taxon>Mucoromycota</taxon>
        <taxon>Mortierellomycotina</taxon>
        <taxon>Mortierellomycetes</taxon>
        <taxon>Mortierellales</taxon>
        <taxon>Mortierellaceae</taxon>
        <taxon>Linnemannia</taxon>
    </lineage>
</organism>
<keyword evidence="2" id="KW-0472">Membrane</keyword>
<keyword evidence="4" id="KW-1185">Reference proteome</keyword>
<keyword evidence="2" id="KW-0812">Transmembrane</keyword>
<name>A0A197K5R3_9FUNG</name>
<dbReference type="Proteomes" id="UP000078512">
    <property type="component" value="Unassembled WGS sequence"/>
</dbReference>
<dbReference type="AlphaFoldDB" id="A0A197K5R3"/>
<reference evidence="3 4" key="1">
    <citation type="submission" date="2016-05" db="EMBL/GenBank/DDBJ databases">
        <title>Genome sequencing reveals origins of a unique bacterial endosymbiosis in the earliest lineages of terrestrial Fungi.</title>
        <authorList>
            <consortium name="DOE Joint Genome Institute"/>
            <person name="Uehling J."/>
            <person name="Gryganskyi A."/>
            <person name="Hameed K."/>
            <person name="Tschaplinski T."/>
            <person name="Misztal P."/>
            <person name="Wu S."/>
            <person name="Desiro A."/>
            <person name="Vande Pol N."/>
            <person name="Du Z.-Y."/>
            <person name="Zienkiewicz A."/>
            <person name="Zienkiewicz K."/>
            <person name="Morin E."/>
            <person name="Tisserant E."/>
            <person name="Splivallo R."/>
            <person name="Hainaut M."/>
            <person name="Henrissat B."/>
            <person name="Ohm R."/>
            <person name="Kuo A."/>
            <person name="Yan J."/>
            <person name="Lipzen A."/>
            <person name="Nolan M."/>
            <person name="Labutti K."/>
            <person name="Barry K."/>
            <person name="Goldstein A."/>
            <person name="Labbe J."/>
            <person name="Schadt C."/>
            <person name="Tuskan G."/>
            <person name="Grigoriev I."/>
            <person name="Martin F."/>
            <person name="Vilgalys R."/>
            <person name="Bonito G."/>
        </authorList>
    </citation>
    <scope>NUCLEOTIDE SEQUENCE [LARGE SCALE GENOMIC DNA]</scope>
    <source>
        <strain evidence="3 4">AG-77</strain>
    </source>
</reference>
<feature type="transmembrane region" description="Helical" evidence="2">
    <location>
        <begin position="30"/>
        <end position="48"/>
    </location>
</feature>
<feature type="region of interest" description="Disordered" evidence="1">
    <location>
        <begin position="145"/>
        <end position="182"/>
    </location>
</feature>
<accession>A0A197K5R3</accession>
<evidence type="ECO:0000256" key="2">
    <source>
        <dbReference type="SAM" id="Phobius"/>
    </source>
</evidence>
<dbReference type="EMBL" id="KV442022">
    <property type="protein sequence ID" value="OAQ32997.1"/>
    <property type="molecule type" value="Genomic_DNA"/>
</dbReference>
<proteinExistence type="predicted"/>
<evidence type="ECO:0000313" key="4">
    <source>
        <dbReference type="Proteomes" id="UP000078512"/>
    </source>
</evidence>
<gene>
    <name evidence="3" type="ORF">K457DRAFT_1092539</name>
</gene>
<protein>
    <submittedName>
        <fullName evidence="3">Uncharacterized protein</fullName>
    </submittedName>
</protein>